<dbReference type="SUPFAM" id="SSF49879">
    <property type="entry name" value="SMAD/FHA domain"/>
    <property type="match status" value="1"/>
</dbReference>
<dbReference type="AlphaFoldDB" id="A0A1D1XFR3"/>
<dbReference type="InterPro" id="IPR008984">
    <property type="entry name" value="SMAD_FHA_dom_sf"/>
</dbReference>
<dbReference type="PANTHER" id="PTHR15715">
    <property type="entry name" value="CENTROSOMAL PROTEIN OF 170 KDA"/>
    <property type="match status" value="1"/>
</dbReference>
<evidence type="ECO:0000313" key="3">
    <source>
        <dbReference type="EMBL" id="JAT41242.1"/>
    </source>
</evidence>
<sequence length="632" mass="73126">KKKKKLSLNFTPRKFFFYLLYPEKNQYFSKFPVLKYICSMDVTVDKLWIQGPRQNQSYGGGITLILEPVNDTFQPKRVTLAEGSGIKIGRMTNKGTTPTETNGYFDSKVLSRNHAEVIYRNNQVFIKDLKSSNGTFINGKRLSAEGKESNPVELKNGDDLEFGVDIVNEHDKKLLFRKVAAKIYISYSGDIYDVGINGIDHQKVITNGHMSTKRRNRTQQAPSNAENSLFAMLEAELERARAESRYLSELGSMLNDATNTLDTRNKRPNFFDKTMDLRFREESQSKLEEAQIKLRETEIMLNEAINSQREYKERFLASDKKVTELKEKYSASEKKVTELEQKCISSEKKINELEKKCMASDYKVAHLEVKCKDSDQKASELEDKCRESESRIQALEGALQGADHTQTKTSQFKDLEERLMKITNELSNTQFFLDDTRDQLKRSEKELHASQKKCREFQVYVTKYNEAMKTIEELRSVGESFGIRIENRDEAIEKFGEERVTFLSRIQFLEEATKRNDTEYSLLVEKLKRSEFLNKNLKDELEKERGRAESLQAQFEDMRRLNSPHGGLWRRHKKQESEPVKECEMTNERATETVNLEDKKCGKKSKKSLFVKGSIGVVILGIGAWCLSKFYP</sequence>
<dbReference type="Gene3D" id="2.60.200.20">
    <property type="match status" value="1"/>
</dbReference>
<gene>
    <name evidence="3" type="primary">SPBC3H7.13_1</name>
    <name evidence="3" type="ORF">g.37020</name>
</gene>
<dbReference type="Pfam" id="PF00498">
    <property type="entry name" value="FHA"/>
    <property type="match status" value="1"/>
</dbReference>
<dbReference type="PROSITE" id="PS50006">
    <property type="entry name" value="FHA_DOMAIN"/>
    <property type="match status" value="1"/>
</dbReference>
<feature type="coiled-coil region" evidence="1">
    <location>
        <begin position="280"/>
        <end position="398"/>
    </location>
</feature>
<evidence type="ECO:0000259" key="2">
    <source>
        <dbReference type="PROSITE" id="PS50006"/>
    </source>
</evidence>
<dbReference type="EMBL" id="GDJX01026694">
    <property type="protein sequence ID" value="JAT41242.1"/>
    <property type="molecule type" value="Transcribed_RNA"/>
</dbReference>
<organism evidence="3">
    <name type="scientific">Anthurium amnicola</name>
    <dbReference type="NCBI Taxonomy" id="1678845"/>
    <lineage>
        <taxon>Eukaryota</taxon>
        <taxon>Viridiplantae</taxon>
        <taxon>Streptophyta</taxon>
        <taxon>Embryophyta</taxon>
        <taxon>Tracheophyta</taxon>
        <taxon>Spermatophyta</taxon>
        <taxon>Magnoliopsida</taxon>
        <taxon>Liliopsida</taxon>
        <taxon>Araceae</taxon>
        <taxon>Pothoideae</taxon>
        <taxon>Potheae</taxon>
        <taxon>Anthurium</taxon>
    </lineage>
</organism>
<proteinExistence type="predicted"/>
<dbReference type="SMART" id="SM00240">
    <property type="entry name" value="FHA"/>
    <property type="match status" value="1"/>
</dbReference>
<feature type="coiled-coil region" evidence="1">
    <location>
        <begin position="527"/>
        <end position="561"/>
    </location>
</feature>
<dbReference type="PANTHER" id="PTHR15715:SF37">
    <property type="entry name" value="LD47843P"/>
    <property type="match status" value="1"/>
</dbReference>
<name>A0A1D1XFR3_9ARAE</name>
<reference evidence="3" key="1">
    <citation type="submission" date="2015-07" db="EMBL/GenBank/DDBJ databases">
        <title>Transcriptome Assembly of Anthurium amnicola.</title>
        <authorList>
            <person name="Suzuki J."/>
        </authorList>
    </citation>
    <scope>NUCLEOTIDE SEQUENCE</scope>
</reference>
<dbReference type="InterPro" id="IPR000253">
    <property type="entry name" value="FHA_dom"/>
</dbReference>
<dbReference type="SUPFAM" id="SSF57997">
    <property type="entry name" value="Tropomyosin"/>
    <property type="match status" value="1"/>
</dbReference>
<evidence type="ECO:0000256" key="1">
    <source>
        <dbReference type="SAM" id="Coils"/>
    </source>
</evidence>
<dbReference type="GO" id="GO:0005737">
    <property type="term" value="C:cytoplasm"/>
    <property type="evidence" value="ECO:0007669"/>
    <property type="project" value="TreeGrafter"/>
</dbReference>
<dbReference type="InterPro" id="IPR051176">
    <property type="entry name" value="Cent_Immune-Sig_Mod"/>
</dbReference>
<keyword evidence="1" id="KW-0175">Coiled coil</keyword>
<feature type="non-terminal residue" evidence="3">
    <location>
        <position position="1"/>
    </location>
</feature>
<accession>A0A1D1XFR3</accession>
<feature type="domain" description="FHA" evidence="2">
    <location>
        <begin position="86"/>
        <end position="142"/>
    </location>
</feature>
<protein>
    <submittedName>
        <fullName evidence="3">Uncharacterized protein C3H7.13</fullName>
    </submittedName>
</protein>